<evidence type="ECO:0000313" key="3">
    <source>
        <dbReference type="Proteomes" id="UP000070700"/>
    </source>
</evidence>
<evidence type="ECO:0000256" key="1">
    <source>
        <dbReference type="SAM" id="MobiDB-lite"/>
    </source>
</evidence>
<dbReference type="InParanoid" id="A0A194XA49"/>
<accession>A0A194XA49</accession>
<sequence length="80" mass="8690">MHLLSCPVLFSLPGVCRVHGCPSSSLLSQHPSLFSHRRVRAGWVCRATVGILSQPAAERTQGRGFPARMRQIGSRTPPAN</sequence>
<protein>
    <submittedName>
        <fullName evidence="2">Uncharacterized protein</fullName>
    </submittedName>
</protein>
<name>A0A194XA49_MOLSC</name>
<gene>
    <name evidence="2" type="ORF">LY89DRAFT_70432</name>
</gene>
<dbReference type="RefSeq" id="XP_018071403.1">
    <property type="nucleotide sequence ID" value="XM_018217371.1"/>
</dbReference>
<dbReference type="KEGG" id="psco:LY89DRAFT_70432"/>
<evidence type="ECO:0000313" key="2">
    <source>
        <dbReference type="EMBL" id="KUJ17048.1"/>
    </source>
</evidence>
<dbReference type="AlphaFoldDB" id="A0A194XA49"/>
<organism evidence="2 3">
    <name type="scientific">Mollisia scopiformis</name>
    <name type="common">Conifer needle endophyte fungus</name>
    <name type="synonym">Phialocephala scopiformis</name>
    <dbReference type="NCBI Taxonomy" id="149040"/>
    <lineage>
        <taxon>Eukaryota</taxon>
        <taxon>Fungi</taxon>
        <taxon>Dikarya</taxon>
        <taxon>Ascomycota</taxon>
        <taxon>Pezizomycotina</taxon>
        <taxon>Leotiomycetes</taxon>
        <taxon>Helotiales</taxon>
        <taxon>Mollisiaceae</taxon>
        <taxon>Mollisia</taxon>
    </lineage>
</organism>
<reference evidence="2 3" key="1">
    <citation type="submission" date="2015-10" db="EMBL/GenBank/DDBJ databases">
        <title>Full genome of DAOMC 229536 Phialocephala scopiformis, a fungal endophyte of spruce producing the potent anti-insectan compound rugulosin.</title>
        <authorList>
            <consortium name="DOE Joint Genome Institute"/>
            <person name="Walker A.K."/>
            <person name="Frasz S.L."/>
            <person name="Seifert K.A."/>
            <person name="Miller J.D."/>
            <person name="Mondo S.J."/>
            <person name="Labutti K."/>
            <person name="Lipzen A."/>
            <person name="Dockter R."/>
            <person name="Kennedy M."/>
            <person name="Grigoriev I.V."/>
            <person name="Spatafora J.W."/>
        </authorList>
    </citation>
    <scope>NUCLEOTIDE SEQUENCE [LARGE SCALE GENOMIC DNA]</scope>
    <source>
        <strain evidence="2 3">CBS 120377</strain>
    </source>
</reference>
<feature type="region of interest" description="Disordered" evidence="1">
    <location>
        <begin position="58"/>
        <end position="80"/>
    </location>
</feature>
<proteinExistence type="predicted"/>
<dbReference type="Proteomes" id="UP000070700">
    <property type="component" value="Unassembled WGS sequence"/>
</dbReference>
<dbReference type="GeneID" id="28827097"/>
<dbReference type="EMBL" id="KQ947415">
    <property type="protein sequence ID" value="KUJ17048.1"/>
    <property type="molecule type" value="Genomic_DNA"/>
</dbReference>
<keyword evidence="3" id="KW-1185">Reference proteome</keyword>